<reference evidence="1 2" key="1">
    <citation type="journal article" date="2020" name="Harmful Algae">
        <title>Molecular and morphological characterization of a novel dihydroanatoxin-a producing Microcoleus species (cyanobacteria) from the Russian River, California, USA.</title>
        <authorList>
            <person name="Conklin K.Y."/>
            <person name="Stancheva R."/>
            <person name="Otten T.G."/>
            <person name="Fadness R."/>
            <person name="Boyer G.L."/>
            <person name="Read B."/>
            <person name="Zhang X."/>
            <person name="Sheath R.G."/>
        </authorList>
    </citation>
    <scope>NUCLEOTIDE SEQUENCE [LARGE SCALE GENOMIC DNA]</scope>
    <source>
        <strain evidence="1 2">PTRS2</strain>
    </source>
</reference>
<keyword evidence="2" id="KW-1185">Reference proteome</keyword>
<accession>A0ABU8YW71</accession>
<sequence>MTKKLICGNGAGFLTSLAGKGDLRCLAIGIDPLHEPFNECCDRFFRNFANKLSDFLYNKQANQFGGASRKLSLIPKFVV</sequence>
<dbReference type="Proteomes" id="UP001384579">
    <property type="component" value="Unassembled WGS sequence"/>
</dbReference>
<proteinExistence type="predicted"/>
<name>A0ABU8YW71_9CYAN</name>
<evidence type="ECO:0000313" key="2">
    <source>
        <dbReference type="Proteomes" id="UP001384579"/>
    </source>
</evidence>
<evidence type="ECO:0000313" key="1">
    <source>
        <dbReference type="EMBL" id="MEK0188730.1"/>
    </source>
</evidence>
<dbReference type="RefSeq" id="WP_340526251.1">
    <property type="nucleotide sequence ID" value="NZ_JBBLXS010000734.1"/>
</dbReference>
<protein>
    <submittedName>
        <fullName evidence="1">Uncharacterized protein</fullName>
    </submittedName>
</protein>
<organism evidence="1 2">
    <name type="scientific">Microcoleus anatoxicus PTRS2</name>
    <dbReference type="NCBI Taxonomy" id="2705321"/>
    <lineage>
        <taxon>Bacteria</taxon>
        <taxon>Bacillati</taxon>
        <taxon>Cyanobacteriota</taxon>
        <taxon>Cyanophyceae</taxon>
        <taxon>Oscillatoriophycideae</taxon>
        <taxon>Oscillatoriales</taxon>
        <taxon>Microcoleaceae</taxon>
        <taxon>Microcoleus</taxon>
        <taxon>Microcoleus anatoxicus</taxon>
    </lineage>
</organism>
<dbReference type="EMBL" id="JBBLXS010000734">
    <property type="protein sequence ID" value="MEK0188730.1"/>
    <property type="molecule type" value="Genomic_DNA"/>
</dbReference>
<gene>
    <name evidence="1" type="ORF">WMG39_28360</name>
</gene>
<comment type="caution">
    <text evidence="1">The sequence shown here is derived from an EMBL/GenBank/DDBJ whole genome shotgun (WGS) entry which is preliminary data.</text>
</comment>